<name>A0AAD6TYD9_9AGAR</name>
<dbReference type="EMBL" id="JARJCN010000048">
    <property type="protein sequence ID" value="KAJ7081859.1"/>
    <property type="molecule type" value="Genomic_DNA"/>
</dbReference>
<evidence type="ECO:0000313" key="3">
    <source>
        <dbReference type="Proteomes" id="UP001222325"/>
    </source>
</evidence>
<evidence type="ECO:0000313" key="2">
    <source>
        <dbReference type="EMBL" id="KAJ7081859.1"/>
    </source>
</evidence>
<sequence>MHHASCPMRYIDANGARVSSQLSRLLAERCPGPHMYKSVTYRFLCQLLLPSRSSLAQAETYAKPVRQRPLQRRGSFRMHWHRTIISVPPMSTMPAIHPNPSLPSLSPGTPVEVRKIGLQGQSHRPRLLTAALPQALLVDLQSRSKSTVTGASGCVARDCNRRPPECPRASPWRRPHPAPPHARELHRRILLRRCARAASPVRSATTVSDSRRSRCVHVAFRSLTSARRDSPFQTHSAPRTLPTTPRSRRPQPPTADSRVIMPSVLPPTLSTRSGISSKRALRAVDGSDDHAGRGRGRGPWPRAHTTRRAPRSA</sequence>
<protein>
    <submittedName>
        <fullName evidence="2">Uncharacterized protein</fullName>
    </submittedName>
</protein>
<feature type="region of interest" description="Disordered" evidence="1">
    <location>
        <begin position="226"/>
        <end position="313"/>
    </location>
</feature>
<accession>A0AAD6TYD9</accession>
<dbReference type="AlphaFoldDB" id="A0AAD6TYD9"/>
<evidence type="ECO:0000256" key="1">
    <source>
        <dbReference type="SAM" id="MobiDB-lite"/>
    </source>
</evidence>
<keyword evidence="3" id="KW-1185">Reference proteome</keyword>
<gene>
    <name evidence="2" type="ORF">B0H15DRAFT_448339</name>
</gene>
<dbReference type="Proteomes" id="UP001222325">
    <property type="component" value="Unassembled WGS sequence"/>
</dbReference>
<feature type="compositionally biased region" description="Basic residues" evidence="1">
    <location>
        <begin position="304"/>
        <end position="313"/>
    </location>
</feature>
<organism evidence="2 3">
    <name type="scientific">Mycena belliarum</name>
    <dbReference type="NCBI Taxonomy" id="1033014"/>
    <lineage>
        <taxon>Eukaryota</taxon>
        <taxon>Fungi</taxon>
        <taxon>Dikarya</taxon>
        <taxon>Basidiomycota</taxon>
        <taxon>Agaricomycotina</taxon>
        <taxon>Agaricomycetes</taxon>
        <taxon>Agaricomycetidae</taxon>
        <taxon>Agaricales</taxon>
        <taxon>Marasmiineae</taxon>
        <taxon>Mycenaceae</taxon>
        <taxon>Mycena</taxon>
    </lineage>
</organism>
<proteinExistence type="predicted"/>
<feature type="region of interest" description="Disordered" evidence="1">
    <location>
        <begin position="162"/>
        <end position="181"/>
    </location>
</feature>
<comment type="caution">
    <text evidence="2">The sequence shown here is derived from an EMBL/GenBank/DDBJ whole genome shotgun (WGS) entry which is preliminary data.</text>
</comment>
<reference evidence="2" key="1">
    <citation type="submission" date="2023-03" db="EMBL/GenBank/DDBJ databases">
        <title>Massive genome expansion in bonnet fungi (Mycena s.s.) driven by repeated elements and novel gene families across ecological guilds.</title>
        <authorList>
            <consortium name="Lawrence Berkeley National Laboratory"/>
            <person name="Harder C.B."/>
            <person name="Miyauchi S."/>
            <person name="Viragh M."/>
            <person name="Kuo A."/>
            <person name="Thoen E."/>
            <person name="Andreopoulos B."/>
            <person name="Lu D."/>
            <person name="Skrede I."/>
            <person name="Drula E."/>
            <person name="Henrissat B."/>
            <person name="Morin E."/>
            <person name="Kohler A."/>
            <person name="Barry K."/>
            <person name="LaButti K."/>
            <person name="Morin E."/>
            <person name="Salamov A."/>
            <person name="Lipzen A."/>
            <person name="Mereny Z."/>
            <person name="Hegedus B."/>
            <person name="Baldrian P."/>
            <person name="Stursova M."/>
            <person name="Weitz H."/>
            <person name="Taylor A."/>
            <person name="Grigoriev I.V."/>
            <person name="Nagy L.G."/>
            <person name="Martin F."/>
            <person name="Kauserud H."/>
        </authorList>
    </citation>
    <scope>NUCLEOTIDE SEQUENCE</scope>
    <source>
        <strain evidence="2">CBHHK173m</strain>
    </source>
</reference>